<dbReference type="Proteomes" id="UP000283513">
    <property type="component" value="Unassembled WGS sequence"/>
</dbReference>
<evidence type="ECO:0000256" key="2">
    <source>
        <dbReference type="ARBA" id="ARBA00022651"/>
    </source>
</evidence>
<accession>A0A3R6DWM6</accession>
<dbReference type="EMBL" id="QSFP01000015">
    <property type="protein sequence ID" value="RHA65894.1"/>
    <property type="molecule type" value="Genomic_DNA"/>
</dbReference>
<comment type="similarity">
    <text evidence="1">Belongs to the glycosyl hydrolase 43 family.</text>
</comment>
<proteinExistence type="inferred from homology"/>
<evidence type="ECO:0000256" key="4">
    <source>
        <dbReference type="ARBA" id="ARBA00023277"/>
    </source>
</evidence>
<keyword evidence="4" id="KW-0119">Carbohydrate metabolism</keyword>
<dbReference type="InterPro" id="IPR008979">
    <property type="entry name" value="Galactose-bd-like_sf"/>
</dbReference>
<evidence type="ECO:0000313" key="7">
    <source>
        <dbReference type="EMBL" id="RHC16180.1"/>
    </source>
</evidence>
<dbReference type="CDD" id="cd08982">
    <property type="entry name" value="GH43-like"/>
    <property type="match status" value="1"/>
</dbReference>
<evidence type="ECO:0000256" key="1">
    <source>
        <dbReference type="ARBA" id="ARBA00009865"/>
    </source>
</evidence>
<reference evidence="8 9" key="1">
    <citation type="submission" date="2018-08" db="EMBL/GenBank/DDBJ databases">
        <title>A genome reference for cultivated species of the human gut microbiota.</title>
        <authorList>
            <person name="Zou Y."/>
            <person name="Xue W."/>
            <person name="Luo G."/>
        </authorList>
    </citation>
    <scope>NUCLEOTIDE SEQUENCE [LARGE SCALE GENOMIC DNA]</scope>
    <source>
        <strain evidence="7 8">AM37-1AC</strain>
        <strain evidence="6 9">AM43-11</strain>
    </source>
</reference>
<dbReference type="GO" id="GO:0045493">
    <property type="term" value="P:xylan catabolic process"/>
    <property type="evidence" value="ECO:0007669"/>
    <property type="project" value="UniProtKB-KW"/>
</dbReference>
<sequence>MKYYCNPVNINYRYQFNADQRKNGIAVCREAADPSMITFKGRYYIFASMTLGVWVSDDLVKWENHKLPSELPLYDYAPDVRVMGEYVYFCASKKGEKCDRYRTKDILNGPYEKIEGTFDFWDPNLFVDDDGKVYFYWGCSNETPMWGVELDPQTMNPKGEKKELIYADPYKYGYERIGDDNGKLPRSKEEVDACFDNFMKSQGTPVEQIPQMYIPMIRGMFTDKPYIEGAWMDKHEGRYYLQYAFAGTQYNTYGDGVYVSDKPLGPFTPAKNNPYSYHPGGFMPGAGHGSTMEDYKGNLWHAATMRISVNHDFERRVGIWKAAYDEEGELCCNQRYGDWPIGVSDGKEQDIWENPHWMLLSYKKEMSASSCTDGHAPQLAANENAQNWWQASSSDRKEWLMMDLGKAMDVHAIQINFADDEIHIPVPGQIRGTTQARYIEEADLVTRYLLEGSVDGEKFFVLEDKTKADTDLSHDFLVYENGMEVRYIRLSDMKVPYGQKPCISGLRVFGKGAGSLPEQASYEAARISGIDMEIVIDSREKDEADGTTGYNILWGLKPDKLYHSYLAYDTKKRIGALVDGESYYVRVDTFNENGITEGKLQFVENL</sequence>
<keyword evidence="5 6" id="KW-0326">Glycosidase</keyword>
<dbReference type="PANTHER" id="PTHR43772">
    <property type="entry name" value="ENDO-1,4-BETA-XYLANASE"/>
    <property type="match status" value="1"/>
</dbReference>
<dbReference type="Gene3D" id="2.60.120.260">
    <property type="entry name" value="Galactose-binding domain-like"/>
    <property type="match status" value="1"/>
</dbReference>
<dbReference type="GO" id="GO:0004553">
    <property type="term" value="F:hydrolase activity, hydrolyzing O-glycosyl compounds"/>
    <property type="evidence" value="ECO:0007669"/>
    <property type="project" value="InterPro"/>
</dbReference>
<dbReference type="InterPro" id="IPR052176">
    <property type="entry name" value="Glycosyl_Hydrlase_43_Enz"/>
</dbReference>
<dbReference type="Gene3D" id="2.115.10.20">
    <property type="entry name" value="Glycosyl hydrolase domain, family 43"/>
    <property type="match status" value="1"/>
</dbReference>
<dbReference type="EMBL" id="QSHO01000010">
    <property type="protein sequence ID" value="RHC16180.1"/>
    <property type="molecule type" value="Genomic_DNA"/>
</dbReference>
<keyword evidence="2 6" id="KW-0624">Polysaccharide degradation</keyword>
<keyword evidence="3 6" id="KW-0378">Hydrolase</keyword>
<dbReference type="InterPro" id="IPR006710">
    <property type="entry name" value="Glyco_hydro_43"/>
</dbReference>
<keyword evidence="2 6" id="KW-0858">Xylan degradation</keyword>
<dbReference type="PANTHER" id="PTHR43772:SF2">
    <property type="entry name" value="PUTATIVE (AFU_ORTHOLOGUE AFUA_2G04480)-RELATED"/>
    <property type="match status" value="1"/>
</dbReference>
<dbReference type="AlphaFoldDB" id="A0A3R6DWM6"/>
<evidence type="ECO:0000313" key="8">
    <source>
        <dbReference type="Proteomes" id="UP000283513"/>
    </source>
</evidence>
<dbReference type="RefSeq" id="WP_118592018.1">
    <property type="nucleotide sequence ID" value="NZ_QSFP01000015.1"/>
</dbReference>
<protein>
    <submittedName>
        <fullName evidence="6">1,4-beta-xylanase</fullName>
    </submittedName>
</protein>
<dbReference type="SUPFAM" id="SSF49785">
    <property type="entry name" value="Galactose-binding domain-like"/>
    <property type="match status" value="1"/>
</dbReference>
<dbReference type="Pfam" id="PF04616">
    <property type="entry name" value="Glyco_hydro_43"/>
    <property type="match status" value="2"/>
</dbReference>
<organism evidence="6 9">
    <name type="scientific">Roseburia intestinalis</name>
    <dbReference type="NCBI Taxonomy" id="166486"/>
    <lineage>
        <taxon>Bacteria</taxon>
        <taxon>Bacillati</taxon>
        <taxon>Bacillota</taxon>
        <taxon>Clostridia</taxon>
        <taxon>Lachnospirales</taxon>
        <taxon>Lachnospiraceae</taxon>
        <taxon>Roseburia</taxon>
    </lineage>
</organism>
<dbReference type="InterPro" id="IPR023296">
    <property type="entry name" value="Glyco_hydro_beta-prop_sf"/>
</dbReference>
<evidence type="ECO:0000313" key="6">
    <source>
        <dbReference type="EMBL" id="RHA65894.1"/>
    </source>
</evidence>
<evidence type="ECO:0000256" key="5">
    <source>
        <dbReference type="ARBA" id="ARBA00023295"/>
    </source>
</evidence>
<dbReference type="Proteomes" id="UP000284465">
    <property type="component" value="Unassembled WGS sequence"/>
</dbReference>
<evidence type="ECO:0000313" key="9">
    <source>
        <dbReference type="Proteomes" id="UP000284465"/>
    </source>
</evidence>
<comment type="caution">
    <text evidence="6">The sequence shown here is derived from an EMBL/GenBank/DDBJ whole genome shotgun (WGS) entry which is preliminary data.</text>
</comment>
<name>A0A3R6DWM6_9FIRM</name>
<gene>
    <name evidence="7" type="ORF">DW856_12125</name>
    <name evidence="6" type="ORF">DW927_13230</name>
</gene>
<evidence type="ECO:0000256" key="3">
    <source>
        <dbReference type="ARBA" id="ARBA00022801"/>
    </source>
</evidence>
<dbReference type="SUPFAM" id="SSF75005">
    <property type="entry name" value="Arabinanase/levansucrase/invertase"/>
    <property type="match status" value="1"/>
</dbReference>